<proteinExistence type="predicted"/>
<sequence>MRKNSVRKLTIAALLIAMGVIIPMIMPKIVIGPASFTLASHVPLFAAMFFSPQIAVAVALGTAFGFLLTAPFIIALRALSHVIFAIIGSLYLQKHPEIVNNNKKFQWYNVWIGLIHALAELIVVAIVLISGNQTQPDNMLLFIFGFIGVGGFIHSLIDYNIALFVMRALSKTFDIPVFAKAKEMKLKR</sequence>
<accession>A0ABQ6YZN2</accession>
<protein>
    <recommendedName>
        <fullName evidence="4">Niacin transporter NiaX</fullName>
    </recommendedName>
</protein>
<feature type="transmembrane region" description="Helical" evidence="1">
    <location>
        <begin position="12"/>
        <end position="31"/>
    </location>
</feature>
<evidence type="ECO:0000313" key="2">
    <source>
        <dbReference type="EMBL" id="KAF1303618.1"/>
    </source>
</evidence>
<keyword evidence="1" id="KW-0812">Transmembrane</keyword>
<feature type="transmembrane region" description="Helical" evidence="1">
    <location>
        <begin position="43"/>
        <end position="67"/>
    </location>
</feature>
<organism evidence="2 3">
    <name type="scientific">Candidatus Enterococcus willemsii</name>
    <dbReference type="NCBI Taxonomy" id="1857215"/>
    <lineage>
        <taxon>Bacteria</taxon>
        <taxon>Bacillati</taxon>
        <taxon>Bacillota</taxon>
        <taxon>Bacilli</taxon>
        <taxon>Lactobacillales</taxon>
        <taxon>Enterococcaceae</taxon>
        <taxon>Enterococcus</taxon>
    </lineage>
</organism>
<feature type="transmembrane region" description="Helical" evidence="1">
    <location>
        <begin position="105"/>
        <end position="128"/>
    </location>
</feature>
<evidence type="ECO:0008006" key="4">
    <source>
        <dbReference type="Google" id="ProtNLM"/>
    </source>
</evidence>
<feature type="transmembrane region" description="Helical" evidence="1">
    <location>
        <begin position="140"/>
        <end position="157"/>
    </location>
</feature>
<dbReference type="Gene3D" id="1.10.1760.20">
    <property type="match status" value="1"/>
</dbReference>
<evidence type="ECO:0000313" key="3">
    <source>
        <dbReference type="Proteomes" id="UP000782705"/>
    </source>
</evidence>
<gene>
    <name evidence="2" type="ORF">BAU17_06425</name>
</gene>
<dbReference type="EMBL" id="MAEL01000039">
    <property type="protein sequence ID" value="KAF1303618.1"/>
    <property type="molecule type" value="Genomic_DNA"/>
</dbReference>
<comment type="caution">
    <text evidence="2">The sequence shown here is derived from an EMBL/GenBank/DDBJ whole genome shotgun (WGS) entry which is preliminary data.</text>
</comment>
<dbReference type="Proteomes" id="UP000782705">
    <property type="component" value="Unassembled WGS sequence"/>
</dbReference>
<evidence type="ECO:0000256" key="1">
    <source>
        <dbReference type="SAM" id="Phobius"/>
    </source>
</evidence>
<name>A0ABQ6YZN2_9ENTE</name>
<keyword evidence="1" id="KW-1133">Transmembrane helix</keyword>
<keyword evidence="3" id="KW-1185">Reference proteome</keyword>
<keyword evidence="1" id="KW-0472">Membrane</keyword>
<dbReference type="RefSeq" id="WP_161902160.1">
    <property type="nucleotide sequence ID" value="NZ_MAEL01000039.1"/>
</dbReference>
<reference evidence="2 3" key="1">
    <citation type="submission" date="2016-06" db="EMBL/GenBank/DDBJ databases">
        <title>Four novel species of enterococci isolated from chicken manure.</title>
        <authorList>
            <person name="Van Tyne D."/>
        </authorList>
    </citation>
    <scope>NUCLEOTIDE SEQUENCE [LARGE SCALE GENOMIC DNA]</scope>
    <source>
        <strain evidence="2 3">CU12B</strain>
    </source>
</reference>